<dbReference type="InterPro" id="IPR029058">
    <property type="entry name" value="AB_hydrolase_fold"/>
</dbReference>
<evidence type="ECO:0000256" key="6">
    <source>
        <dbReference type="ARBA" id="ARBA00022825"/>
    </source>
</evidence>
<evidence type="ECO:0000259" key="8">
    <source>
        <dbReference type="Pfam" id="PF02897"/>
    </source>
</evidence>
<dbReference type="RefSeq" id="WP_175606011.1">
    <property type="nucleotide sequence ID" value="NZ_JABWGO010000017.1"/>
</dbReference>
<dbReference type="InterPro" id="IPR023302">
    <property type="entry name" value="Pept_S9A_N"/>
</dbReference>
<organism evidence="9 10">
    <name type="scientific">Nonomuraea rhodomycinica</name>
    <dbReference type="NCBI Taxonomy" id="1712872"/>
    <lineage>
        <taxon>Bacteria</taxon>
        <taxon>Bacillati</taxon>
        <taxon>Actinomycetota</taxon>
        <taxon>Actinomycetes</taxon>
        <taxon>Streptosporangiales</taxon>
        <taxon>Streptosporangiaceae</taxon>
        <taxon>Nonomuraea</taxon>
    </lineage>
</organism>
<proteinExistence type="inferred from homology"/>
<sequence>MRHPAARYPAAPRLPHVDHLHGHEVADPYRWLEDPGAPETRAWQQAQDRLWREHAATLPLRDRFEARLMELSAAGLVTPPLWRGGRRFHLAQSAGQEHPVLHLDGEPVLDPSAIDPSGLTTLDGWQPDHDGRLLAYQVSRRGDERADLLVLDLDSGRPVDGPIGGCRYSPVAWLPGGGAFYYVRFRQGVYLHRLGDPADVEVFTRGPVAYGLQTSGDGRWLTITAGTRAGNGAWLADLSAGDPARLDPRPVHEAGRERDARTEAAVGPDGRLYVLTDQDAPRRRLCVADPAQPSCWKELVPQDGAAVLGGFTVLDGDRLLVARTRHAVGEIGVHDAVTGERLAEVPLPGSGTVTALTSRPGGGHEAWFGYTDAVTPAEVWRYDARDGAATRWATAPGHVPFTEVESRHVEYTSADGTRVRMVVSALPGRDGPRPAILTGYGGFGVPLTPAYAADSRAWVEAGGVLAVAQLRGGGEEGESWHRDGMLGRKQNTFADFEAAAEKLVADGWTEPGRLAAWGESNGGLLVGAALTRRPDLFAAVICSAGLLDMVRYERSGLGASWATEYGTAADPEQLAWLLGYSPYHHVRQGVAYPATLFTVSGGDSRVDPMHARKMCAALQAATAGEGPVLLRHDPDVGHGARAVSRSVALAADVLAFAAAHTGLTAP</sequence>
<protein>
    <recommendedName>
        <fullName evidence="3">prolyl oligopeptidase</fullName>
        <ecNumber evidence="3">3.4.21.26</ecNumber>
    </recommendedName>
</protein>
<dbReference type="GO" id="GO:0006508">
    <property type="term" value="P:proteolysis"/>
    <property type="evidence" value="ECO:0007669"/>
    <property type="project" value="UniProtKB-KW"/>
</dbReference>
<dbReference type="InterPro" id="IPR051167">
    <property type="entry name" value="Prolyl_oligopep/macrocyclase"/>
</dbReference>
<dbReference type="AlphaFoldDB" id="A0A7Y6MG50"/>
<keyword evidence="5" id="KW-0378">Hydrolase</keyword>
<evidence type="ECO:0000256" key="1">
    <source>
        <dbReference type="ARBA" id="ARBA00001070"/>
    </source>
</evidence>
<comment type="catalytic activity">
    <reaction evidence="1">
        <text>Hydrolysis of Pro-|-Xaa &gt;&gt; Ala-|-Xaa in oligopeptides.</text>
        <dbReference type="EC" id="3.4.21.26"/>
    </reaction>
</comment>
<evidence type="ECO:0000313" key="10">
    <source>
        <dbReference type="Proteomes" id="UP000546126"/>
    </source>
</evidence>
<dbReference type="SUPFAM" id="SSF50993">
    <property type="entry name" value="Peptidase/esterase 'gauge' domain"/>
    <property type="match status" value="1"/>
</dbReference>
<evidence type="ECO:0000256" key="4">
    <source>
        <dbReference type="ARBA" id="ARBA00022670"/>
    </source>
</evidence>
<keyword evidence="4" id="KW-0645">Protease</keyword>
<dbReference type="Pfam" id="PF02897">
    <property type="entry name" value="Peptidase_S9_N"/>
    <property type="match status" value="1"/>
</dbReference>
<dbReference type="InterPro" id="IPR002471">
    <property type="entry name" value="Pept_S9_AS"/>
</dbReference>
<dbReference type="GO" id="GO:0005829">
    <property type="term" value="C:cytosol"/>
    <property type="evidence" value="ECO:0007669"/>
    <property type="project" value="TreeGrafter"/>
</dbReference>
<dbReference type="PANTHER" id="PTHR42881">
    <property type="entry name" value="PROLYL ENDOPEPTIDASE"/>
    <property type="match status" value="1"/>
</dbReference>
<dbReference type="Gene3D" id="2.130.10.120">
    <property type="entry name" value="Prolyl oligopeptidase, N-terminal domain"/>
    <property type="match status" value="1"/>
</dbReference>
<dbReference type="InterPro" id="IPR002470">
    <property type="entry name" value="Peptidase_S9A"/>
</dbReference>
<dbReference type="Gene3D" id="3.40.50.1820">
    <property type="entry name" value="alpha/beta hydrolase"/>
    <property type="match status" value="1"/>
</dbReference>
<evidence type="ECO:0000313" key="9">
    <source>
        <dbReference type="EMBL" id="NUW46562.1"/>
    </source>
</evidence>
<dbReference type="EMBL" id="JABWGO010000017">
    <property type="protein sequence ID" value="NUW46562.1"/>
    <property type="molecule type" value="Genomic_DNA"/>
</dbReference>
<dbReference type="EC" id="3.4.21.26" evidence="3"/>
<evidence type="ECO:0000259" key="7">
    <source>
        <dbReference type="Pfam" id="PF00326"/>
    </source>
</evidence>
<evidence type="ECO:0000256" key="2">
    <source>
        <dbReference type="ARBA" id="ARBA00005228"/>
    </source>
</evidence>
<comment type="similarity">
    <text evidence="2">Belongs to the peptidase S9A family.</text>
</comment>
<evidence type="ECO:0000256" key="3">
    <source>
        <dbReference type="ARBA" id="ARBA00011897"/>
    </source>
</evidence>
<dbReference type="PROSITE" id="PS00708">
    <property type="entry name" value="PRO_ENDOPEP_SER"/>
    <property type="match status" value="1"/>
</dbReference>
<feature type="domain" description="Peptidase S9 prolyl oligopeptidase catalytic" evidence="7">
    <location>
        <begin position="458"/>
        <end position="662"/>
    </location>
</feature>
<keyword evidence="10" id="KW-1185">Reference proteome</keyword>
<dbReference type="SUPFAM" id="SSF53474">
    <property type="entry name" value="alpha/beta-Hydrolases"/>
    <property type="match status" value="1"/>
</dbReference>
<dbReference type="PANTHER" id="PTHR42881:SF2">
    <property type="entry name" value="PROLYL ENDOPEPTIDASE"/>
    <property type="match status" value="1"/>
</dbReference>
<dbReference type="Proteomes" id="UP000546126">
    <property type="component" value="Unassembled WGS sequence"/>
</dbReference>
<dbReference type="InterPro" id="IPR001375">
    <property type="entry name" value="Peptidase_S9_cat"/>
</dbReference>
<keyword evidence="6" id="KW-0720">Serine protease</keyword>
<evidence type="ECO:0000256" key="5">
    <source>
        <dbReference type="ARBA" id="ARBA00022801"/>
    </source>
</evidence>
<accession>A0A7Y6MG50</accession>
<dbReference type="PRINTS" id="PR00862">
    <property type="entry name" value="PROLIGOPTASE"/>
</dbReference>
<reference evidence="9 10" key="1">
    <citation type="submission" date="2020-06" db="EMBL/GenBank/DDBJ databases">
        <authorList>
            <person name="Chanama M."/>
        </authorList>
    </citation>
    <scope>NUCLEOTIDE SEQUENCE [LARGE SCALE GENOMIC DNA]</scope>
    <source>
        <strain evidence="9 10">TBRC6557</strain>
    </source>
</reference>
<name>A0A7Y6MG50_9ACTN</name>
<comment type="caution">
    <text evidence="9">The sequence shown here is derived from an EMBL/GenBank/DDBJ whole genome shotgun (WGS) entry which is preliminary data.</text>
</comment>
<dbReference type="GO" id="GO:0004252">
    <property type="term" value="F:serine-type endopeptidase activity"/>
    <property type="evidence" value="ECO:0007669"/>
    <property type="project" value="UniProtKB-EC"/>
</dbReference>
<dbReference type="Pfam" id="PF00326">
    <property type="entry name" value="Peptidase_S9"/>
    <property type="match status" value="1"/>
</dbReference>
<feature type="domain" description="Peptidase S9A N-terminal" evidence="8">
    <location>
        <begin position="9"/>
        <end position="392"/>
    </location>
</feature>
<gene>
    <name evidence="9" type="ORF">HT134_41575</name>
</gene>
<dbReference type="GO" id="GO:0070012">
    <property type="term" value="F:oligopeptidase activity"/>
    <property type="evidence" value="ECO:0007669"/>
    <property type="project" value="TreeGrafter"/>
</dbReference>